<feature type="transmembrane region" description="Helical" evidence="2">
    <location>
        <begin position="44"/>
        <end position="68"/>
    </location>
</feature>
<dbReference type="OrthoDB" id="5189934at2"/>
<protein>
    <submittedName>
        <fullName evidence="3">Uncharacterized protein</fullName>
    </submittedName>
</protein>
<comment type="caution">
    <text evidence="3">The sequence shown here is derived from an EMBL/GenBank/DDBJ whole genome shotgun (WGS) entry which is preliminary data.</text>
</comment>
<dbReference type="RefSeq" id="WP_136535680.1">
    <property type="nucleotide sequence ID" value="NZ_STGY01000062.1"/>
</dbReference>
<keyword evidence="4" id="KW-1185">Reference proteome</keyword>
<evidence type="ECO:0000313" key="3">
    <source>
        <dbReference type="EMBL" id="THV39761.1"/>
    </source>
</evidence>
<proteinExistence type="predicted"/>
<organism evidence="3 4">
    <name type="scientific">Glycomyces buryatensis</name>
    <dbReference type="NCBI Taxonomy" id="2570927"/>
    <lineage>
        <taxon>Bacteria</taxon>
        <taxon>Bacillati</taxon>
        <taxon>Actinomycetota</taxon>
        <taxon>Actinomycetes</taxon>
        <taxon>Glycomycetales</taxon>
        <taxon>Glycomycetaceae</taxon>
        <taxon>Glycomyces</taxon>
    </lineage>
</organism>
<evidence type="ECO:0000313" key="4">
    <source>
        <dbReference type="Proteomes" id="UP000308760"/>
    </source>
</evidence>
<dbReference type="Proteomes" id="UP000308760">
    <property type="component" value="Unassembled WGS sequence"/>
</dbReference>
<name>A0A4S8Q8N5_9ACTN</name>
<evidence type="ECO:0000256" key="2">
    <source>
        <dbReference type="SAM" id="Phobius"/>
    </source>
</evidence>
<reference evidence="3 4" key="2">
    <citation type="submission" date="2019-05" db="EMBL/GenBank/DDBJ databases">
        <title>Glycomyces buryatensis sp. nov.</title>
        <authorList>
            <person name="Nikitina E."/>
        </authorList>
    </citation>
    <scope>NUCLEOTIDE SEQUENCE [LARGE SCALE GENOMIC DNA]</scope>
    <source>
        <strain evidence="3 4">18</strain>
    </source>
</reference>
<dbReference type="EMBL" id="STGY01000062">
    <property type="protein sequence ID" value="THV39761.1"/>
    <property type="molecule type" value="Genomic_DNA"/>
</dbReference>
<keyword evidence="2" id="KW-1133">Transmembrane helix</keyword>
<reference evidence="4" key="1">
    <citation type="submission" date="2019-04" db="EMBL/GenBank/DDBJ databases">
        <title>Nocardioides xinjiangensis sp. nov.</title>
        <authorList>
            <person name="Liu S."/>
        </authorList>
    </citation>
    <scope>NUCLEOTIDE SEQUENCE [LARGE SCALE GENOMIC DNA]</scope>
    <source>
        <strain evidence="4">18</strain>
    </source>
</reference>
<accession>A0A4S8Q8N5</accession>
<dbReference type="AlphaFoldDB" id="A0A4S8Q8N5"/>
<feature type="region of interest" description="Disordered" evidence="1">
    <location>
        <begin position="1"/>
        <end position="25"/>
    </location>
</feature>
<sequence length="521" mass="55724">MYDEDEAAAEAVRRATPETQPPAPRIDLDRVVRDGYRARARGRAVLGGTTFAGVAAVAGVLALTAGLLPGQDTGDDQNAAEGDEAGISDYGMAGYPYVAGDHFDKDEERAELQEAATSAYEDLLVSSGVTPADRFDVQEPSEEEIQALVDEHGITEDEARAQLNPDETPLDFGPTQAPGNYGQTWLRGYITGASPKDGGGYSETPSGLRLEAMLPGGWTAEPGPVTHQVFPQHLINDTGEFSTEELDDGRILMVSDQDCIYEVAIVYPNHSGLRASWDAGCDEEEQYRVDLGEFTDAALAMPEIDYDTSGLAEIDELIEVPTGWLNDPEWPASAESDANASTDAAAEALEAVYPGATLGTMSATAYGLGDPSATVTHSYHSWGTLPFQTTIDTTTGDVAFSLSYHLPGGWVAGIPTSSDERGPYLAACQDDFSCIVEDGENGVTWGVQSSKVTSEPENGEDWEPETEYTYDILMNHPDGWSASIWVQYTGDVDLDAEDLKALVAQLPAPVYDPAATPEIPE</sequence>
<evidence type="ECO:0000256" key="1">
    <source>
        <dbReference type="SAM" id="MobiDB-lite"/>
    </source>
</evidence>
<keyword evidence="2" id="KW-0472">Membrane</keyword>
<gene>
    <name evidence="3" type="ORF">FAB82_16720</name>
</gene>
<keyword evidence="2" id="KW-0812">Transmembrane</keyword>